<dbReference type="Pfam" id="PF00296">
    <property type="entry name" value="Bac_luciferase"/>
    <property type="match status" value="1"/>
</dbReference>
<dbReference type="Proteomes" id="UP001156641">
    <property type="component" value="Unassembled WGS sequence"/>
</dbReference>
<comment type="caution">
    <text evidence="6">The sequence shown here is derived from an EMBL/GenBank/DDBJ whole genome shotgun (WGS) entry which is preliminary data.</text>
</comment>
<keyword evidence="4" id="KW-0503">Monooxygenase</keyword>
<evidence type="ECO:0000256" key="1">
    <source>
        <dbReference type="ARBA" id="ARBA00022630"/>
    </source>
</evidence>
<evidence type="ECO:0000313" key="7">
    <source>
        <dbReference type="Proteomes" id="UP001156641"/>
    </source>
</evidence>
<keyword evidence="3" id="KW-0560">Oxidoreductase</keyword>
<keyword evidence="2" id="KW-0288">FMN</keyword>
<dbReference type="InterPro" id="IPR036661">
    <property type="entry name" value="Luciferase-like_sf"/>
</dbReference>
<protein>
    <submittedName>
        <fullName evidence="6">LLM class F420-dependent oxidoreductase</fullName>
    </submittedName>
</protein>
<gene>
    <name evidence="6" type="ORF">GCM10010909_27700</name>
</gene>
<dbReference type="NCBIfam" id="TIGR03619">
    <property type="entry name" value="F420_Rv2161c"/>
    <property type="match status" value="1"/>
</dbReference>
<dbReference type="InterPro" id="IPR050172">
    <property type="entry name" value="SsuD_RutA_monooxygenase"/>
</dbReference>
<feature type="domain" description="Luciferase-like" evidence="5">
    <location>
        <begin position="20"/>
        <end position="207"/>
    </location>
</feature>
<dbReference type="SUPFAM" id="SSF51679">
    <property type="entry name" value="Bacterial luciferase-like"/>
    <property type="match status" value="1"/>
</dbReference>
<reference evidence="7" key="1">
    <citation type="journal article" date="2019" name="Int. J. Syst. Evol. Microbiol.">
        <title>The Global Catalogue of Microorganisms (GCM) 10K type strain sequencing project: providing services to taxonomists for standard genome sequencing and annotation.</title>
        <authorList>
            <consortium name="The Broad Institute Genomics Platform"/>
            <consortium name="The Broad Institute Genome Sequencing Center for Infectious Disease"/>
            <person name="Wu L."/>
            <person name="Ma J."/>
        </authorList>
    </citation>
    <scope>NUCLEOTIDE SEQUENCE [LARGE SCALE GENOMIC DNA]</scope>
    <source>
        <strain evidence="7">NBRC 112502</strain>
    </source>
</reference>
<keyword evidence="7" id="KW-1185">Reference proteome</keyword>
<dbReference type="EMBL" id="BSOS01000077">
    <property type="protein sequence ID" value="GLR68089.1"/>
    <property type="molecule type" value="Genomic_DNA"/>
</dbReference>
<evidence type="ECO:0000256" key="3">
    <source>
        <dbReference type="ARBA" id="ARBA00023002"/>
    </source>
</evidence>
<proteinExistence type="predicted"/>
<organism evidence="6 7">
    <name type="scientific">Acidocella aquatica</name>
    <dbReference type="NCBI Taxonomy" id="1922313"/>
    <lineage>
        <taxon>Bacteria</taxon>
        <taxon>Pseudomonadati</taxon>
        <taxon>Pseudomonadota</taxon>
        <taxon>Alphaproteobacteria</taxon>
        <taxon>Acetobacterales</taxon>
        <taxon>Acidocellaceae</taxon>
        <taxon>Acidocella</taxon>
    </lineage>
</organism>
<accession>A0ABQ6A7B6</accession>
<evidence type="ECO:0000256" key="4">
    <source>
        <dbReference type="ARBA" id="ARBA00023033"/>
    </source>
</evidence>
<evidence type="ECO:0000256" key="2">
    <source>
        <dbReference type="ARBA" id="ARBA00022643"/>
    </source>
</evidence>
<evidence type="ECO:0000259" key="5">
    <source>
        <dbReference type="Pfam" id="PF00296"/>
    </source>
</evidence>
<dbReference type="PANTHER" id="PTHR42847">
    <property type="entry name" value="ALKANESULFONATE MONOOXYGENASE"/>
    <property type="match status" value="1"/>
</dbReference>
<dbReference type="PANTHER" id="PTHR42847:SF4">
    <property type="entry name" value="ALKANESULFONATE MONOOXYGENASE-RELATED"/>
    <property type="match status" value="1"/>
</dbReference>
<name>A0ABQ6A7B6_9PROT</name>
<dbReference type="Gene3D" id="3.20.20.30">
    <property type="entry name" value="Luciferase-like domain"/>
    <property type="match status" value="1"/>
</dbReference>
<sequence>MKIGISRPYADPGHPIPDVDMGAICQIAEEVGFDWVTYGHHTIRPLEEAVKPPHFGVPLYLDPLIGAARGLALTKTLEVSTGVLIMPMQHPVVVAKQVATIDRYSGAERFFLGLGTGGASRLEIELTGGSFERRWAYTMESIAIMKGLWTEDRFTFKGEFFDFPPTLLGPRPATQPHTPIWLGGFSDAVLQRIGEHCNGWLPVYAGAKLAFGAGHAGTDSAYDDLKAGRRKLHRFAEEAGREVSHFDINVILTPESATDVVRGFEDAGADRLAFTLPEVTSVEEARAELEKLAGRVL</sequence>
<dbReference type="RefSeq" id="WP_284258931.1">
    <property type="nucleotide sequence ID" value="NZ_BSOS01000077.1"/>
</dbReference>
<dbReference type="InterPro" id="IPR011251">
    <property type="entry name" value="Luciferase-like_dom"/>
</dbReference>
<keyword evidence="1" id="KW-0285">Flavoprotein</keyword>
<dbReference type="InterPro" id="IPR019921">
    <property type="entry name" value="Lucif-like_OxRdtase_Rv2161c"/>
</dbReference>
<evidence type="ECO:0000313" key="6">
    <source>
        <dbReference type="EMBL" id="GLR68089.1"/>
    </source>
</evidence>